<reference evidence="2 3" key="2">
    <citation type="submission" date="2017-10" db="EMBL/GenBank/DDBJ databases">
        <authorList>
            <person name="Banno H."/>
            <person name="Chua N.-H."/>
        </authorList>
    </citation>
    <scope>NUCLEOTIDE SEQUENCE [LARGE SCALE GENOMIC DNA]</scope>
    <source>
        <strain evidence="2 3">JK626</strain>
    </source>
</reference>
<gene>
    <name evidence="2" type="ORF">CSX01_01020</name>
</gene>
<dbReference type="Gene3D" id="3.40.50.150">
    <property type="entry name" value="Vaccinia Virus protein VP39"/>
    <property type="match status" value="1"/>
</dbReference>
<dbReference type="RefSeq" id="WP_099391109.1">
    <property type="nucleotide sequence ID" value="NZ_PDYF01000005.1"/>
</dbReference>
<accession>A0A2G3DYZ8</accession>
<evidence type="ECO:0000259" key="1">
    <source>
        <dbReference type="Pfam" id="PF05050"/>
    </source>
</evidence>
<evidence type="ECO:0000313" key="3">
    <source>
        <dbReference type="Proteomes" id="UP000225889"/>
    </source>
</evidence>
<dbReference type="SUPFAM" id="SSF53335">
    <property type="entry name" value="S-adenosyl-L-methionine-dependent methyltransferases"/>
    <property type="match status" value="1"/>
</dbReference>
<name>A0A2G3DYZ8_9FIRM</name>
<proteinExistence type="predicted"/>
<dbReference type="Proteomes" id="UP000225889">
    <property type="component" value="Unassembled WGS sequence"/>
</dbReference>
<dbReference type="Pfam" id="PF05050">
    <property type="entry name" value="Methyltransf_21"/>
    <property type="match status" value="1"/>
</dbReference>
<comment type="caution">
    <text evidence="2">The sequence shown here is derived from an EMBL/GenBank/DDBJ whole genome shotgun (WGS) entry which is preliminary data.</text>
</comment>
<dbReference type="InterPro" id="IPR029063">
    <property type="entry name" value="SAM-dependent_MTases_sf"/>
</dbReference>
<dbReference type="EMBL" id="PDYF01000005">
    <property type="protein sequence ID" value="PHU36268.1"/>
    <property type="molecule type" value="Genomic_DNA"/>
</dbReference>
<sequence length="228" mass="26160">MRKIIQSLGKNRKKYVFKGENIEVDLLGQGDRHGKYPIIKQLLPDCPLVISTGIGDDVEAEMDLINKYDALVIAFDPNIVSVKYVAENVHSNNFEFIPVAIAKYNGQMTMYDTANPNYASWISKPEHVNWCKVSDKKYIVECKTIKTIMQEKGLNNIDYLKLNVEGSCYDVIEEILEDKLNITQIAVCIPGRGDRYNYKYDKKMYKSLISAGYRCVKGNDDSHYLFFK</sequence>
<dbReference type="InterPro" id="IPR006342">
    <property type="entry name" value="FkbM_mtfrase"/>
</dbReference>
<dbReference type="AlphaFoldDB" id="A0A2G3DYZ8"/>
<dbReference type="NCBIfam" id="TIGR01444">
    <property type="entry name" value="fkbM_fam"/>
    <property type="match status" value="1"/>
</dbReference>
<protein>
    <recommendedName>
        <fullName evidence="1">Methyltransferase FkbM domain-containing protein</fullName>
    </recommendedName>
</protein>
<feature type="domain" description="Methyltransferase FkbM" evidence="1">
    <location>
        <begin position="70"/>
        <end position="214"/>
    </location>
</feature>
<evidence type="ECO:0000313" key="2">
    <source>
        <dbReference type="EMBL" id="PHU36268.1"/>
    </source>
</evidence>
<organism evidence="2 3">
    <name type="scientific">Pseudobutyrivibrio ruminis</name>
    <dbReference type="NCBI Taxonomy" id="46206"/>
    <lineage>
        <taxon>Bacteria</taxon>
        <taxon>Bacillati</taxon>
        <taxon>Bacillota</taxon>
        <taxon>Clostridia</taxon>
        <taxon>Lachnospirales</taxon>
        <taxon>Lachnospiraceae</taxon>
        <taxon>Pseudobutyrivibrio</taxon>
    </lineage>
</organism>
<reference evidence="2 3" key="1">
    <citation type="submission" date="2017-10" db="EMBL/GenBank/DDBJ databases">
        <title>Resolving the taxonomy of Roseburia spp., Eubacterium rectale and Agathobacter spp. through phylogenomic analysis.</title>
        <authorList>
            <person name="Sheridan P.O."/>
            <person name="Walker A.W."/>
            <person name="Duncan S.H."/>
            <person name="Scott K.P."/>
            <person name="Toole P.W.O."/>
            <person name="Luis P."/>
            <person name="Flint H.J."/>
        </authorList>
    </citation>
    <scope>NUCLEOTIDE SEQUENCE [LARGE SCALE GENOMIC DNA]</scope>
    <source>
        <strain evidence="2 3">JK626</strain>
    </source>
</reference>